<dbReference type="Proteomes" id="UP000198760">
    <property type="component" value="Unassembled WGS sequence"/>
</dbReference>
<dbReference type="EMBL" id="FOYJ01000002">
    <property type="protein sequence ID" value="SFR03148.1"/>
    <property type="molecule type" value="Genomic_DNA"/>
</dbReference>
<evidence type="ECO:0000313" key="1">
    <source>
        <dbReference type="EMBL" id="SFR03148.1"/>
    </source>
</evidence>
<evidence type="ECO:0000313" key="4">
    <source>
        <dbReference type="Proteomes" id="UP000199173"/>
    </source>
</evidence>
<dbReference type="EMBL" id="FPAV01000002">
    <property type="protein sequence ID" value="SFT59153.1"/>
    <property type="molecule type" value="Genomic_DNA"/>
</dbReference>
<evidence type="ECO:0000313" key="3">
    <source>
        <dbReference type="Proteomes" id="UP000198760"/>
    </source>
</evidence>
<proteinExistence type="predicted"/>
<reference evidence="3 4" key="1">
    <citation type="submission" date="2016-10" db="EMBL/GenBank/DDBJ databases">
        <authorList>
            <person name="Varghese N."/>
            <person name="Submissions S."/>
        </authorList>
    </citation>
    <scope>NUCLEOTIDE SEQUENCE [LARGE SCALE GENOMIC DNA]</scope>
    <source>
        <strain evidence="2 3">NFIX06</strain>
        <strain evidence="1 4">NFIX08</strain>
    </source>
</reference>
<keyword evidence="3" id="KW-1185">Reference proteome</keyword>
<evidence type="ECO:0000313" key="2">
    <source>
        <dbReference type="EMBL" id="SFT59153.1"/>
    </source>
</evidence>
<dbReference type="Proteomes" id="UP000199173">
    <property type="component" value="Unassembled WGS sequence"/>
</dbReference>
<sequence length="59" mass="6905">MFVWSDRIKIHAVAVVLTTHTHMISLKIYCREPNLHQSLFRGILKHRMKNFCADLLTAV</sequence>
<name>A0AAX2ENQ3_9ENTR</name>
<comment type="caution">
    <text evidence="1">The sequence shown here is derived from an EMBL/GenBank/DDBJ whole genome shotgun (WGS) entry which is preliminary data.</text>
</comment>
<protein>
    <submittedName>
        <fullName evidence="1">Uncharacterized protein</fullName>
    </submittedName>
</protein>
<organism evidence="1 4">
    <name type="scientific">Kosakonia radicincitans</name>
    <dbReference type="NCBI Taxonomy" id="283686"/>
    <lineage>
        <taxon>Bacteria</taxon>
        <taxon>Pseudomonadati</taxon>
        <taxon>Pseudomonadota</taxon>
        <taxon>Gammaproteobacteria</taxon>
        <taxon>Enterobacterales</taxon>
        <taxon>Enterobacteriaceae</taxon>
        <taxon>Kosakonia</taxon>
    </lineage>
</organism>
<gene>
    <name evidence="2" type="ORF">SAMN03159428_01245</name>
    <name evidence="1" type="ORF">SAMN03159514_01099</name>
</gene>
<accession>A0AAX2ENQ3</accession>
<dbReference type="AlphaFoldDB" id="A0AAX2ENQ3"/>